<protein>
    <submittedName>
        <fullName evidence="3">Catechol 2,3-dioxygenase-like lactoylglutathione lyase family enzyme</fullName>
    </submittedName>
</protein>
<proteinExistence type="predicted"/>
<dbReference type="Gene3D" id="3.10.180.10">
    <property type="entry name" value="2,3-Dihydroxybiphenyl 1,2-Dioxygenase, domain 1"/>
    <property type="match status" value="1"/>
</dbReference>
<dbReference type="InterPro" id="IPR004360">
    <property type="entry name" value="Glyas_Fos-R_dOase_dom"/>
</dbReference>
<dbReference type="EMBL" id="JACIJH010000022">
    <property type="protein sequence ID" value="MBB5708595.1"/>
    <property type="molecule type" value="Genomic_DNA"/>
</dbReference>
<dbReference type="GO" id="GO:0004493">
    <property type="term" value="F:methylmalonyl-CoA epimerase activity"/>
    <property type="evidence" value="ECO:0007669"/>
    <property type="project" value="TreeGrafter"/>
</dbReference>
<dbReference type="Pfam" id="PF00903">
    <property type="entry name" value="Glyoxalase"/>
    <property type="match status" value="1"/>
</dbReference>
<dbReference type="Proteomes" id="UP000537161">
    <property type="component" value="Unassembled WGS sequence"/>
</dbReference>
<evidence type="ECO:0000256" key="1">
    <source>
        <dbReference type="ARBA" id="ARBA00022723"/>
    </source>
</evidence>
<keyword evidence="3" id="KW-0560">Oxidoreductase</keyword>
<dbReference type="InterPro" id="IPR037523">
    <property type="entry name" value="VOC_core"/>
</dbReference>
<evidence type="ECO:0000259" key="2">
    <source>
        <dbReference type="PROSITE" id="PS51819"/>
    </source>
</evidence>
<name>A0A7W9B993_9SPHN</name>
<reference evidence="3 4" key="1">
    <citation type="submission" date="2020-08" db="EMBL/GenBank/DDBJ databases">
        <title>Genomic Encyclopedia of Type Strains, Phase IV (KMG-IV): sequencing the most valuable type-strain genomes for metagenomic binning, comparative biology and taxonomic classification.</title>
        <authorList>
            <person name="Goeker M."/>
        </authorList>
    </citation>
    <scope>NUCLEOTIDE SEQUENCE [LARGE SCALE GENOMIC DNA]</scope>
    <source>
        <strain evidence="3 4">DSM 27163</strain>
    </source>
</reference>
<dbReference type="SUPFAM" id="SSF54593">
    <property type="entry name" value="Glyoxalase/Bleomycin resistance protein/Dihydroxybiphenyl dioxygenase"/>
    <property type="match status" value="1"/>
</dbReference>
<dbReference type="InterPro" id="IPR051785">
    <property type="entry name" value="MMCE/EMCE_epimerase"/>
</dbReference>
<accession>A0A7W9B993</accession>
<dbReference type="AlphaFoldDB" id="A0A7W9B993"/>
<dbReference type="PANTHER" id="PTHR43048">
    <property type="entry name" value="METHYLMALONYL-COA EPIMERASE"/>
    <property type="match status" value="1"/>
</dbReference>
<gene>
    <name evidence="3" type="ORF">FHR21_003988</name>
</gene>
<feature type="domain" description="VOC" evidence="2">
    <location>
        <begin position="8"/>
        <end position="134"/>
    </location>
</feature>
<dbReference type="GO" id="GO:0046491">
    <property type="term" value="P:L-methylmalonyl-CoA metabolic process"/>
    <property type="evidence" value="ECO:0007669"/>
    <property type="project" value="TreeGrafter"/>
</dbReference>
<dbReference type="InterPro" id="IPR029068">
    <property type="entry name" value="Glyas_Bleomycin-R_OHBP_Dase"/>
</dbReference>
<dbReference type="GO" id="GO:0046872">
    <property type="term" value="F:metal ion binding"/>
    <property type="evidence" value="ECO:0007669"/>
    <property type="project" value="UniProtKB-KW"/>
</dbReference>
<sequence>MTKPLTRGIHHLGLAVPDLDAARRFFVDALGWAVVGDDPTYPAAFVSDGQVMLTLWPVADPAHAVAFDRKANVGLHHLALAVPDKAALTTLFEKLRGWPGVVIEREPGFIRGDAGARHFFCAMPGGIRVEFATAFA</sequence>
<keyword evidence="1" id="KW-0479">Metal-binding</keyword>
<dbReference type="GO" id="GO:0016829">
    <property type="term" value="F:lyase activity"/>
    <property type="evidence" value="ECO:0007669"/>
    <property type="project" value="UniProtKB-KW"/>
</dbReference>
<organism evidence="3 4">
    <name type="scientific">Sphingopyxis panaciterrulae</name>
    <dbReference type="NCBI Taxonomy" id="462372"/>
    <lineage>
        <taxon>Bacteria</taxon>
        <taxon>Pseudomonadati</taxon>
        <taxon>Pseudomonadota</taxon>
        <taxon>Alphaproteobacteria</taxon>
        <taxon>Sphingomonadales</taxon>
        <taxon>Sphingomonadaceae</taxon>
        <taxon>Sphingopyxis</taxon>
    </lineage>
</organism>
<evidence type="ECO:0000313" key="3">
    <source>
        <dbReference type="EMBL" id="MBB5708595.1"/>
    </source>
</evidence>
<comment type="caution">
    <text evidence="3">The sequence shown here is derived from an EMBL/GenBank/DDBJ whole genome shotgun (WGS) entry which is preliminary data.</text>
</comment>
<dbReference type="RefSeq" id="WP_184101457.1">
    <property type="nucleotide sequence ID" value="NZ_JACIJH010000022.1"/>
</dbReference>
<dbReference type="PANTHER" id="PTHR43048:SF6">
    <property type="entry name" value="BLR8189 PROTEIN"/>
    <property type="match status" value="1"/>
</dbReference>
<dbReference type="GO" id="GO:0051213">
    <property type="term" value="F:dioxygenase activity"/>
    <property type="evidence" value="ECO:0007669"/>
    <property type="project" value="UniProtKB-KW"/>
</dbReference>
<dbReference type="PROSITE" id="PS51819">
    <property type="entry name" value="VOC"/>
    <property type="match status" value="1"/>
</dbReference>
<keyword evidence="3" id="KW-0456">Lyase</keyword>
<evidence type="ECO:0000313" key="4">
    <source>
        <dbReference type="Proteomes" id="UP000537161"/>
    </source>
</evidence>
<keyword evidence="3" id="KW-0223">Dioxygenase</keyword>
<keyword evidence="4" id="KW-1185">Reference proteome</keyword>